<dbReference type="RefSeq" id="WP_344852084.1">
    <property type="nucleotide sequence ID" value="NZ_BAABBY010000007.1"/>
</dbReference>
<dbReference type="InterPro" id="IPR029060">
    <property type="entry name" value="PIN-like_dom_sf"/>
</dbReference>
<dbReference type="PANTHER" id="PTHR33653">
    <property type="entry name" value="RIBONUCLEASE VAPC2"/>
    <property type="match status" value="1"/>
</dbReference>
<organism evidence="9 10">
    <name type="scientific">Pedobacter jeongneungensis</name>
    <dbReference type="NCBI Taxonomy" id="947309"/>
    <lineage>
        <taxon>Bacteria</taxon>
        <taxon>Pseudomonadati</taxon>
        <taxon>Bacteroidota</taxon>
        <taxon>Sphingobacteriia</taxon>
        <taxon>Sphingobacteriales</taxon>
        <taxon>Sphingobacteriaceae</taxon>
        <taxon>Pedobacter</taxon>
    </lineage>
</organism>
<reference evidence="10" key="1">
    <citation type="journal article" date="2019" name="Int. J. Syst. Evol. Microbiol.">
        <title>The Global Catalogue of Microorganisms (GCM) 10K type strain sequencing project: providing services to taxonomists for standard genome sequencing and annotation.</title>
        <authorList>
            <consortium name="The Broad Institute Genomics Platform"/>
            <consortium name="The Broad Institute Genome Sequencing Center for Infectious Disease"/>
            <person name="Wu L."/>
            <person name="Ma J."/>
        </authorList>
    </citation>
    <scope>NUCLEOTIDE SEQUENCE [LARGE SCALE GENOMIC DNA]</scope>
    <source>
        <strain evidence="10">JCM 17626</strain>
    </source>
</reference>
<dbReference type="CDD" id="cd18738">
    <property type="entry name" value="PIN_VapC4-5_FitB-like"/>
    <property type="match status" value="1"/>
</dbReference>
<gene>
    <name evidence="9" type="ORF">GCM10022289_27990</name>
</gene>
<keyword evidence="3" id="KW-0540">Nuclease</keyword>
<comment type="cofactor">
    <cofactor evidence="1">
        <name>Mg(2+)</name>
        <dbReference type="ChEBI" id="CHEBI:18420"/>
    </cofactor>
</comment>
<dbReference type="Pfam" id="PF01850">
    <property type="entry name" value="PIN"/>
    <property type="match status" value="1"/>
</dbReference>
<dbReference type="InterPro" id="IPR002716">
    <property type="entry name" value="PIN_dom"/>
</dbReference>
<evidence type="ECO:0000313" key="10">
    <source>
        <dbReference type="Proteomes" id="UP001501772"/>
    </source>
</evidence>
<proteinExistence type="inferred from homology"/>
<evidence type="ECO:0000256" key="3">
    <source>
        <dbReference type="ARBA" id="ARBA00022722"/>
    </source>
</evidence>
<dbReference type="Proteomes" id="UP001501772">
    <property type="component" value="Unassembled WGS sequence"/>
</dbReference>
<comment type="caution">
    <text evidence="9">The sequence shown here is derived from an EMBL/GenBank/DDBJ whole genome shotgun (WGS) entry which is preliminary data.</text>
</comment>
<dbReference type="InterPro" id="IPR050556">
    <property type="entry name" value="Type_II_TA_system_RNase"/>
</dbReference>
<evidence type="ECO:0000256" key="4">
    <source>
        <dbReference type="ARBA" id="ARBA00022723"/>
    </source>
</evidence>
<protein>
    <recommendedName>
        <fullName evidence="8">PIN domain-containing protein</fullName>
    </recommendedName>
</protein>
<evidence type="ECO:0000256" key="6">
    <source>
        <dbReference type="ARBA" id="ARBA00022842"/>
    </source>
</evidence>
<keyword evidence="10" id="KW-1185">Reference proteome</keyword>
<sequence length="130" mass="14918">MGINYLWDTNTVIYFLQRQFTPTAEKFIDNIVSTNQPAISAITEIELLCWKTAAENDLLILRSFIKDSYVYELNQEIKNQTVEVRKSYSLKLPDAIIAATAIVNELTLITRNAKDFEKIPQIKVSNPYSL</sequence>
<evidence type="ECO:0000256" key="2">
    <source>
        <dbReference type="ARBA" id="ARBA00022649"/>
    </source>
</evidence>
<keyword evidence="6" id="KW-0460">Magnesium</keyword>
<evidence type="ECO:0000313" key="9">
    <source>
        <dbReference type="EMBL" id="GAA4206719.1"/>
    </source>
</evidence>
<name>A0ABP8BHS2_9SPHI</name>
<evidence type="ECO:0000256" key="5">
    <source>
        <dbReference type="ARBA" id="ARBA00022801"/>
    </source>
</evidence>
<evidence type="ECO:0000259" key="8">
    <source>
        <dbReference type="Pfam" id="PF01850"/>
    </source>
</evidence>
<keyword evidence="4" id="KW-0479">Metal-binding</keyword>
<dbReference type="PANTHER" id="PTHR33653:SF1">
    <property type="entry name" value="RIBONUCLEASE VAPC2"/>
    <property type="match status" value="1"/>
</dbReference>
<keyword evidence="2" id="KW-1277">Toxin-antitoxin system</keyword>
<dbReference type="SUPFAM" id="SSF88723">
    <property type="entry name" value="PIN domain-like"/>
    <property type="match status" value="1"/>
</dbReference>
<evidence type="ECO:0000256" key="1">
    <source>
        <dbReference type="ARBA" id="ARBA00001946"/>
    </source>
</evidence>
<accession>A0ABP8BHS2</accession>
<evidence type="ECO:0000256" key="7">
    <source>
        <dbReference type="ARBA" id="ARBA00038093"/>
    </source>
</evidence>
<dbReference type="EMBL" id="BAABBY010000007">
    <property type="protein sequence ID" value="GAA4206719.1"/>
    <property type="molecule type" value="Genomic_DNA"/>
</dbReference>
<keyword evidence="5" id="KW-0378">Hydrolase</keyword>
<feature type="domain" description="PIN" evidence="8">
    <location>
        <begin position="6"/>
        <end position="120"/>
    </location>
</feature>
<dbReference type="Gene3D" id="3.40.50.1010">
    <property type="entry name" value="5'-nuclease"/>
    <property type="match status" value="1"/>
</dbReference>
<comment type="similarity">
    <text evidence="7">Belongs to the PINc/VapC protein family.</text>
</comment>